<name>A0A444Y6A3_ARAHY</name>
<evidence type="ECO:0000256" key="10">
    <source>
        <dbReference type="ARBA" id="ARBA00023136"/>
    </source>
</evidence>
<dbReference type="PANTHER" id="PTHR46988">
    <property type="entry name" value="TWO PORE CALCIUM CHANNEL PROTEIN 1"/>
    <property type="match status" value="1"/>
</dbReference>
<evidence type="ECO:0000256" key="7">
    <source>
        <dbReference type="ARBA" id="ARBA00022837"/>
    </source>
</evidence>
<evidence type="ECO:0000256" key="8">
    <source>
        <dbReference type="ARBA" id="ARBA00022989"/>
    </source>
</evidence>
<dbReference type="InterPro" id="IPR044581">
    <property type="entry name" value="TPC1_plant"/>
</dbReference>
<dbReference type="InterPro" id="IPR005821">
    <property type="entry name" value="Ion_trans_dom"/>
</dbReference>
<proteinExistence type="predicted"/>
<evidence type="ECO:0000256" key="6">
    <source>
        <dbReference type="ARBA" id="ARBA00022737"/>
    </source>
</evidence>
<dbReference type="GO" id="GO:0005245">
    <property type="term" value="F:voltage-gated calcium channel activity"/>
    <property type="evidence" value="ECO:0007669"/>
    <property type="project" value="InterPro"/>
</dbReference>
<keyword evidence="7" id="KW-0106">Calcium</keyword>
<keyword evidence="11" id="KW-0407">Ion channel</keyword>
<feature type="region of interest" description="Disordered" evidence="12">
    <location>
        <begin position="81"/>
        <end position="110"/>
    </location>
</feature>
<dbReference type="Pfam" id="PF00520">
    <property type="entry name" value="Ion_trans"/>
    <property type="match status" value="1"/>
</dbReference>
<keyword evidence="4" id="KW-0107">Calcium channel</keyword>
<evidence type="ECO:0000256" key="13">
    <source>
        <dbReference type="SAM" id="Phobius"/>
    </source>
</evidence>
<evidence type="ECO:0000313" key="15">
    <source>
        <dbReference type="EMBL" id="RYQ97454.1"/>
    </source>
</evidence>
<evidence type="ECO:0000256" key="12">
    <source>
        <dbReference type="SAM" id="MobiDB-lite"/>
    </source>
</evidence>
<dbReference type="Proteomes" id="UP000289738">
    <property type="component" value="Chromosome B08"/>
</dbReference>
<dbReference type="Gene3D" id="1.10.287.70">
    <property type="match status" value="1"/>
</dbReference>
<evidence type="ECO:0000259" key="14">
    <source>
        <dbReference type="Pfam" id="PF00520"/>
    </source>
</evidence>
<evidence type="ECO:0000256" key="5">
    <source>
        <dbReference type="ARBA" id="ARBA00022692"/>
    </source>
</evidence>
<gene>
    <name evidence="15" type="ORF">Ahy_B08g093496</name>
</gene>
<keyword evidence="3" id="KW-0109">Calcium transport</keyword>
<keyword evidence="9" id="KW-0406">Ion transport</keyword>
<dbReference type="GO" id="GO:0000325">
    <property type="term" value="C:plant-type vacuole"/>
    <property type="evidence" value="ECO:0007669"/>
    <property type="project" value="TreeGrafter"/>
</dbReference>
<sequence length="134" mass="15274">MDAADNWKLHVREIRLYFGVPWACPGMPVACLGLALSYKELTGTSWTYVYFISFYLVTVLLLLNLVVAFVLEAFFAEMELESPDTCDEQDKEVEGDKYRRRSVGTKSRSQRVDALLHHMLSSELCQSQTQPSNS</sequence>
<evidence type="ECO:0000256" key="11">
    <source>
        <dbReference type="ARBA" id="ARBA00023303"/>
    </source>
</evidence>
<protein>
    <recommendedName>
        <fullName evidence="14">Ion transport domain-containing protein</fullName>
    </recommendedName>
</protein>
<keyword evidence="16" id="KW-1185">Reference proteome</keyword>
<dbReference type="GO" id="GO:0005774">
    <property type="term" value="C:vacuolar membrane"/>
    <property type="evidence" value="ECO:0007669"/>
    <property type="project" value="TreeGrafter"/>
</dbReference>
<keyword evidence="2" id="KW-0813">Transport</keyword>
<keyword evidence="10 13" id="KW-0472">Membrane</keyword>
<organism evidence="15 16">
    <name type="scientific">Arachis hypogaea</name>
    <name type="common">Peanut</name>
    <dbReference type="NCBI Taxonomy" id="3818"/>
    <lineage>
        <taxon>Eukaryota</taxon>
        <taxon>Viridiplantae</taxon>
        <taxon>Streptophyta</taxon>
        <taxon>Embryophyta</taxon>
        <taxon>Tracheophyta</taxon>
        <taxon>Spermatophyta</taxon>
        <taxon>Magnoliopsida</taxon>
        <taxon>eudicotyledons</taxon>
        <taxon>Gunneridae</taxon>
        <taxon>Pentapetalae</taxon>
        <taxon>rosids</taxon>
        <taxon>fabids</taxon>
        <taxon>Fabales</taxon>
        <taxon>Fabaceae</taxon>
        <taxon>Papilionoideae</taxon>
        <taxon>50 kb inversion clade</taxon>
        <taxon>dalbergioids sensu lato</taxon>
        <taxon>Dalbergieae</taxon>
        <taxon>Pterocarpus clade</taxon>
        <taxon>Arachis</taxon>
    </lineage>
</organism>
<comment type="subcellular location">
    <subcellularLocation>
        <location evidence="1">Membrane</location>
        <topology evidence="1">Multi-pass membrane protein</topology>
    </subcellularLocation>
</comment>
<evidence type="ECO:0000256" key="3">
    <source>
        <dbReference type="ARBA" id="ARBA00022568"/>
    </source>
</evidence>
<comment type="caution">
    <text evidence="15">The sequence shown here is derived from an EMBL/GenBank/DDBJ whole genome shotgun (WGS) entry which is preliminary data.</text>
</comment>
<evidence type="ECO:0000256" key="4">
    <source>
        <dbReference type="ARBA" id="ARBA00022673"/>
    </source>
</evidence>
<evidence type="ECO:0000256" key="9">
    <source>
        <dbReference type="ARBA" id="ARBA00023065"/>
    </source>
</evidence>
<evidence type="ECO:0000313" key="16">
    <source>
        <dbReference type="Proteomes" id="UP000289738"/>
    </source>
</evidence>
<dbReference type="EMBL" id="SDMP01000018">
    <property type="protein sequence ID" value="RYQ97454.1"/>
    <property type="molecule type" value="Genomic_DNA"/>
</dbReference>
<accession>A0A444Y6A3</accession>
<dbReference type="AlphaFoldDB" id="A0A444Y6A3"/>
<keyword evidence="5 13" id="KW-0812">Transmembrane</keyword>
<dbReference type="PANTHER" id="PTHR46988:SF2">
    <property type="entry name" value="TWO PORE CALCIUM CHANNEL PROTEIN 1"/>
    <property type="match status" value="1"/>
</dbReference>
<reference evidence="15 16" key="1">
    <citation type="submission" date="2019-01" db="EMBL/GenBank/DDBJ databases">
        <title>Sequencing of cultivated peanut Arachis hypogaea provides insights into genome evolution and oil improvement.</title>
        <authorList>
            <person name="Chen X."/>
        </authorList>
    </citation>
    <scope>NUCLEOTIDE SEQUENCE [LARGE SCALE GENOMIC DNA]</scope>
    <source>
        <strain evidence="16">cv. Fuhuasheng</strain>
        <tissue evidence="15">Leaves</tissue>
    </source>
</reference>
<feature type="transmembrane region" description="Helical" evidence="13">
    <location>
        <begin position="16"/>
        <end position="36"/>
    </location>
</feature>
<feature type="domain" description="Ion transport" evidence="14">
    <location>
        <begin position="39"/>
        <end position="76"/>
    </location>
</feature>
<keyword evidence="6" id="KW-0677">Repeat</keyword>
<evidence type="ECO:0000256" key="1">
    <source>
        <dbReference type="ARBA" id="ARBA00004141"/>
    </source>
</evidence>
<feature type="transmembrane region" description="Helical" evidence="13">
    <location>
        <begin position="48"/>
        <end position="71"/>
    </location>
</feature>
<feature type="compositionally biased region" description="Acidic residues" evidence="12">
    <location>
        <begin position="81"/>
        <end position="91"/>
    </location>
</feature>
<keyword evidence="8 13" id="KW-1133">Transmembrane helix</keyword>
<evidence type="ECO:0000256" key="2">
    <source>
        <dbReference type="ARBA" id="ARBA00022448"/>
    </source>
</evidence>